<proteinExistence type="predicted"/>
<sequence>MEKLTIAAGALAALTSSGPHVTNSPPLNPNHVVQLVQPLYEALTASSSEEVRSRLEAATSPDWQNCGDNQVCETREATIARWSARISRVPDFRFEIREVLVSGNRIIVRSEASGAPTETFMGVDAQGRSFRIMTLDVHEIDGAKVVRTYHVEDWGRALRQLRGETP</sequence>
<comment type="caution">
    <text evidence="1">The sequence shown here is derived from an EMBL/GenBank/DDBJ whole genome shotgun (WGS) entry which is preliminary data.</text>
</comment>
<gene>
    <name evidence="1" type="ORF">J3R73_003547</name>
</gene>
<accession>A0ABU0FGP4</accession>
<protein>
    <submittedName>
        <fullName evidence="1">Ester cyclase</fullName>
    </submittedName>
</protein>
<dbReference type="Pfam" id="PF07366">
    <property type="entry name" value="SnoaL"/>
    <property type="match status" value="1"/>
</dbReference>
<reference evidence="1 2" key="1">
    <citation type="submission" date="2023-07" db="EMBL/GenBank/DDBJ databases">
        <title>Genomic Encyclopedia of Type Strains, Phase IV (KMG-IV): sequencing the most valuable type-strain genomes for metagenomic binning, comparative biology and taxonomic classification.</title>
        <authorList>
            <person name="Goeker M."/>
        </authorList>
    </citation>
    <scope>NUCLEOTIDE SEQUENCE [LARGE SCALE GENOMIC DNA]</scope>
    <source>
        <strain evidence="1 2">DSM 5896</strain>
    </source>
</reference>
<dbReference type="EMBL" id="JAUSVK010000001">
    <property type="protein sequence ID" value="MDQ0393755.1"/>
    <property type="molecule type" value="Genomic_DNA"/>
</dbReference>
<dbReference type="RefSeq" id="WP_307429554.1">
    <property type="nucleotide sequence ID" value="NZ_JAUSVK010000001.1"/>
</dbReference>
<keyword evidence="2" id="KW-1185">Reference proteome</keyword>
<dbReference type="InterPro" id="IPR032710">
    <property type="entry name" value="NTF2-like_dom_sf"/>
</dbReference>
<dbReference type="SUPFAM" id="SSF54427">
    <property type="entry name" value="NTF2-like"/>
    <property type="match status" value="1"/>
</dbReference>
<dbReference type="Gene3D" id="3.10.450.50">
    <property type="match status" value="1"/>
</dbReference>
<dbReference type="InterPro" id="IPR009959">
    <property type="entry name" value="Cyclase_SnoaL-like"/>
</dbReference>
<evidence type="ECO:0000313" key="1">
    <source>
        <dbReference type="EMBL" id="MDQ0393755.1"/>
    </source>
</evidence>
<name>A0ABU0FGP4_9HYPH</name>
<dbReference type="Proteomes" id="UP001237448">
    <property type="component" value="Unassembled WGS sequence"/>
</dbReference>
<evidence type="ECO:0000313" key="2">
    <source>
        <dbReference type="Proteomes" id="UP001237448"/>
    </source>
</evidence>
<organism evidence="1 2">
    <name type="scientific">Labrys monachus</name>
    <dbReference type="NCBI Taxonomy" id="217067"/>
    <lineage>
        <taxon>Bacteria</taxon>
        <taxon>Pseudomonadati</taxon>
        <taxon>Pseudomonadota</taxon>
        <taxon>Alphaproteobacteria</taxon>
        <taxon>Hyphomicrobiales</taxon>
        <taxon>Xanthobacteraceae</taxon>
        <taxon>Labrys</taxon>
    </lineage>
</organism>